<comment type="similarity">
    <text evidence="2">Belongs to the autoinducer-2 exporter (AI-2E) (TC 2.A.86) family.</text>
</comment>
<comment type="subcellular location">
    <subcellularLocation>
        <location evidence="1">Cell membrane</location>
        <topology evidence="1">Multi-pass membrane protein</topology>
    </subcellularLocation>
</comment>
<protein>
    <submittedName>
        <fullName evidence="8">AI-2E family transporter</fullName>
    </submittedName>
</protein>
<dbReference type="AlphaFoldDB" id="A0A7U9XW57"/>
<dbReference type="InterPro" id="IPR002549">
    <property type="entry name" value="AI-2E-like"/>
</dbReference>
<evidence type="ECO:0000256" key="6">
    <source>
        <dbReference type="ARBA" id="ARBA00022989"/>
    </source>
</evidence>
<dbReference type="KEGG" id="manr:MPAN_013990"/>
<dbReference type="GO" id="GO:0005886">
    <property type="term" value="C:plasma membrane"/>
    <property type="evidence" value="ECO:0007669"/>
    <property type="project" value="UniProtKB-SubCell"/>
</dbReference>
<proteinExistence type="inferred from homology"/>
<evidence type="ECO:0000256" key="3">
    <source>
        <dbReference type="ARBA" id="ARBA00022448"/>
    </source>
</evidence>
<evidence type="ECO:0000256" key="5">
    <source>
        <dbReference type="ARBA" id="ARBA00022692"/>
    </source>
</evidence>
<dbReference type="Pfam" id="PF01594">
    <property type="entry name" value="AI-2E_transport"/>
    <property type="match status" value="1"/>
</dbReference>
<dbReference type="RefSeq" id="WP_176239883.1">
    <property type="nucleotide sequence ID" value="NZ_AP024412.1"/>
</dbReference>
<evidence type="ECO:0000313" key="9">
    <source>
        <dbReference type="Proteomes" id="UP000620133"/>
    </source>
</evidence>
<keyword evidence="6" id="KW-1133">Transmembrane helix</keyword>
<keyword evidence="5" id="KW-0812">Transmembrane</keyword>
<keyword evidence="9" id="KW-1185">Reference proteome</keyword>
<reference evidence="8" key="1">
    <citation type="submission" date="2021-01" db="EMBL/GenBank/DDBJ databases">
        <title>Draft genome sequence of Acholeplasmataceae bacterium strain Mahy22.</title>
        <authorList>
            <person name="Watanabe M."/>
            <person name="Kojima H."/>
            <person name="Fukui M."/>
        </authorList>
    </citation>
    <scope>NUCLEOTIDE SEQUENCE</scope>
    <source>
        <strain evidence="8">Mahy22</strain>
    </source>
</reference>
<evidence type="ECO:0000256" key="7">
    <source>
        <dbReference type="ARBA" id="ARBA00023136"/>
    </source>
</evidence>
<name>A0A7U9XW57_9MOLU</name>
<evidence type="ECO:0000256" key="4">
    <source>
        <dbReference type="ARBA" id="ARBA00022475"/>
    </source>
</evidence>
<sequence length="399" mass="44382">MATQKIKKERLIKALIIVSITVLSLLGIYVLKLLAGQAMANISNAFKAIVIPFSIAFFLSFIISPLARLIEHKLHIKRNLSIILSIFIGLILIIGLFVVVIINLFTQVTSIFDSLISLLDANWITTIIDSVKTFLESYLDSQEISNLINELTTSGLSVDKIFDLFAQMMTFITNLTASIFQALMILILTPVFLFYLIKEKTYIFTGIQSVFPKKIQPHLEALGTRTETSVKNYLKGQGIMIGLIAIYFMISLSILSFFVPDFGVEMAILFGLLMGIFNIIPYLGAWIGLTIPILFLFTKYLEVAQTNESQVIYIVAIIIILILQIVEQAIESSVVSPLILGNKVQLHPLLVLSSLIFFGGIFGFVGVLLAVPLAATLKSSLEYFRSLEKSETPKTLKLE</sequence>
<keyword evidence="4" id="KW-1003">Cell membrane</keyword>
<evidence type="ECO:0000256" key="1">
    <source>
        <dbReference type="ARBA" id="ARBA00004651"/>
    </source>
</evidence>
<organism evidence="8 9">
    <name type="scientific">Mariniplasma anaerobium</name>
    <dbReference type="NCBI Taxonomy" id="2735436"/>
    <lineage>
        <taxon>Bacteria</taxon>
        <taxon>Bacillati</taxon>
        <taxon>Mycoplasmatota</taxon>
        <taxon>Mollicutes</taxon>
        <taxon>Acholeplasmatales</taxon>
        <taxon>Acholeplasmataceae</taxon>
        <taxon>Mariniplasma</taxon>
    </lineage>
</organism>
<dbReference type="PANTHER" id="PTHR21716:SF53">
    <property type="entry name" value="PERMEASE PERM-RELATED"/>
    <property type="match status" value="1"/>
</dbReference>
<dbReference type="EMBL" id="AP024412">
    <property type="protein sequence ID" value="BCR36506.1"/>
    <property type="molecule type" value="Genomic_DNA"/>
</dbReference>
<keyword evidence="7" id="KW-0472">Membrane</keyword>
<keyword evidence="3" id="KW-0813">Transport</keyword>
<evidence type="ECO:0000256" key="2">
    <source>
        <dbReference type="ARBA" id="ARBA00009773"/>
    </source>
</evidence>
<accession>A0A7U9XW57</accession>
<gene>
    <name evidence="8" type="ORF">MPAN_013990</name>
</gene>
<dbReference type="Proteomes" id="UP000620133">
    <property type="component" value="Chromosome"/>
</dbReference>
<dbReference type="PANTHER" id="PTHR21716">
    <property type="entry name" value="TRANSMEMBRANE PROTEIN"/>
    <property type="match status" value="1"/>
</dbReference>
<evidence type="ECO:0000313" key="8">
    <source>
        <dbReference type="EMBL" id="BCR36506.1"/>
    </source>
</evidence>